<evidence type="ECO:0000313" key="2">
    <source>
        <dbReference type="Proteomes" id="UP000193900"/>
    </source>
</evidence>
<evidence type="ECO:0000313" key="1">
    <source>
        <dbReference type="EMBL" id="SLN38046.1"/>
    </source>
</evidence>
<dbReference type="RefSeq" id="WP_143535459.1">
    <property type="nucleotide sequence ID" value="NZ_FWFZ01000005.1"/>
</dbReference>
<keyword evidence="2" id="KW-1185">Reference proteome</keyword>
<gene>
    <name evidence="1" type="ORF">ROA7023_01450</name>
</gene>
<proteinExistence type="predicted"/>
<organism evidence="1 2">
    <name type="scientific">Roseisalinus antarcticus</name>
    <dbReference type="NCBI Taxonomy" id="254357"/>
    <lineage>
        <taxon>Bacteria</taxon>
        <taxon>Pseudomonadati</taxon>
        <taxon>Pseudomonadota</taxon>
        <taxon>Alphaproteobacteria</taxon>
        <taxon>Rhodobacterales</taxon>
        <taxon>Roseobacteraceae</taxon>
        <taxon>Roseisalinus</taxon>
    </lineage>
</organism>
<dbReference type="OrthoDB" id="7865311at2"/>
<reference evidence="1 2" key="1">
    <citation type="submission" date="2017-03" db="EMBL/GenBank/DDBJ databases">
        <authorList>
            <person name="Afonso C.L."/>
            <person name="Miller P.J."/>
            <person name="Scott M.A."/>
            <person name="Spackman E."/>
            <person name="Goraichik I."/>
            <person name="Dimitrov K.M."/>
            <person name="Suarez D.L."/>
            <person name="Swayne D.E."/>
        </authorList>
    </citation>
    <scope>NUCLEOTIDE SEQUENCE [LARGE SCALE GENOMIC DNA]</scope>
    <source>
        <strain evidence="1 2">CECT 7023</strain>
    </source>
</reference>
<dbReference type="PROSITE" id="PS51257">
    <property type="entry name" value="PROKAR_LIPOPROTEIN"/>
    <property type="match status" value="1"/>
</dbReference>
<sequence>MRYTLILAAFVGLAGCGDPFRGIDRLSDTDIGGGPQASISASSGEAPMLAEVGDQLGAVEQAAVDAAAQRTDARPPRGLLAMLGFDRNGGARPANRSAPVVEASADVTPPPAAAAPRPGGGLFGLAPARRSGPDAMDVEPGTVMPYGTIARACNVPQRRLGTRIARVSGFQIYDTIPNSTAPRPHYITGFADGCPRTFTGALVLTGDVGTYEAVHYETENARLETNETDIAYEAIKSRVCRVRSGQPCGSQIDRLDRNTTFVTVYDRFGGGDRWVEILLHDRAVAAIDFKG</sequence>
<protein>
    <submittedName>
        <fullName evidence="1">Uncharacterized protein</fullName>
    </submittedName>
</protein>
<dbReference type="Proteomes" id="UP000193900">
    <property type="component" value="Unassembled WGS sequence"/>
</dbReference>
<name>A0A1Y5SFP9_9RHOB</name>
<dbReference type="AlphaFoldDB" id="A0A1Y5SFP9"/>
<accession>A0A1Y5SFP9</accession>
<dbReference type="EMBL" id="FWFZ01000005">
    <property type="protein sequence ID" value="SLN38046.1"/>
    <property type="molecule type" value="Genomic_DNA"/>
</dbReference>